<name>A0AAV7M3I7_PLEWA</name>
<evidence type="ECO:0000313" key="2">
    <source>
        <dbReference type="Proteomes" id="UP001066276"/>
    </source>
</evidence>
<organism evidence="1 2">
    <name type="scientific">Pleurodeles waltl</name>
    <name type="common">Iberian ribbed newt</name>
    <dbReference type="NCBI Taxonomy" id="8319"/>
    <lineage>
        <taxon>Eukaryota</taxon>
        <taxon>Metazoa</taxon>
        <taxon>Chordata</taxon>
        <taxon>Craniata</taxon>
        <taxon>Vertebrata</taxon>
        <taxon>Euteleostomi</taxon>
        <taxon>Amphibia</taxon>
        <taxon>Batrachia</taxon>
        <taxon>Caudata</taxon>
        <taxon>Salamandroidea</taxon>
        <taxon>Salamandridae</taxon>
        <taxon>Pleurodelinae</taxon>
        <taxon>Pleurodeles</taxon>
    </lineage>
</organism>
<protein>
    <submittedName>
        <fullName evidence="1">Uncharacterized protein</fullName>
    </submittedName>
</protein>
<dbReference type="EMBL" id="JANPWB010000014">
    <property type="protein sequence ID" value="KAJ1098157.1"/>
    <property type="molecule type" value="Genomic_DNA"/>
</dbReference>
<comment type="caution">
    <text evidence="1">The sequence shown here is derived from an EMBL/GenBank/DDBJ whole genome shotgun (WGS) entry which is preliminary data.</text>
</comment>
<sequence>MLDQSHIETFKVAARGARPRWQCERMCLSVLRRLGLRHGSATPVGVNLGSLRIAPDAPDGGVPQGARDASGTAEWAGGAAWPVPAAGGRGLRRLGPHGWCSAGAVLLTWRGAPEPEDCRA</sequence>
<dbReference type="Proteomes" id="UP001066276">
    <property type="component" value="Chromosome 10"/>
</dbReference>
<evidence type="ECO:0000313" key="1">
    <source>
        <dbReference type="EMBL" id="KAJ1098157.1"/>
    </source>
</evidence>
<reference evidence="1" key="1">
    <citation type="journal article" date="2022" name="bioRxiv">
        <title>Sequencing and chromosome-scale assembly of the giantPleurodeles waltlgenome.</title>
        <authorList>
            <person name="Brown T."/>
            <person name="Elewa A."/>
            <person name="Iarovenko S."/>
            <person name="Subramanian E."/>
            <person name="Araus A.J."/>
            <person name="Petzold A."/>
            <person name="Susuki M."/>
            <person name="Suzuki K.-i.T."/>
            <person name="Hayashi T."/>
            <person name="Toyoda A."/>
            <person name="Oliveira C."/>
            <person name="Osipova E."/>
            <person name="Leigh N.D."/>
            <person name="Simon A."/>
            <person name="Yun M.H."/>
        </authorList>
    </citation>
    <scope>NUCLEOTIDE SEQUENCE</scope>
    <source>
        <strain evidence="1">20211129_DDA</strain>
        <tissue evidence="1">Liver</tissue>
    </source>
</reference>
<keyword evidence="2" id="KW-1185">Reference proteome</keyword>
<dbReference type="AlphaFoldDB" id="A0AAV7M3I7"/>
<accession>A0AAV7M3I7</accession>
<gene>
    <name evidence="1" type="ORF">NDU88_003273</name>
</gene>
<proteinExistence type="predicted"/>